<evidence type="ECO:0000256" key="3">
    <source>
        <dbReference type="ARBA" id="ARBA00022989"/>
    </source>
</evidence>
<feature type="transmembrane region" description="Helical" evidence="5">
    <location>
        <begin position="58"/>
        <end position="80"/>
    </location>
</feature>
<keyword evidence="3 5" id="KW-1133">Transmembrane helix</keyword>
<feature type="transmembrane region" description="Helical" evidence="5">
    <location>
        <begin position="92"/>
        <end position="112"/>
    </location>
</feature>
<evidence type="ECO:0000256" key="5">
    <source>
        <dbReference type="SAM" id="Phobius"/>
    </source>
</evidence>
<feature type="transmembrane region" description="Helical" evidence="5">
    <location>
        <begin position="149"/>
        <end position="168"/>
    </location>
</feature>
<name>A0A146KK28_9EUKA</name>
<comment type="subcellular location">
    <subcellularLocation>
        <location evidence="1">Membrane</location>
        <topology evidence="1">Multi-pass membrane protein</topology>
    </subcellularLocation>
</comment>
<dbReference type="Gene3D" id="1.20.1540.10">
    <property type="entry name" value="Rhomboid-like"/>
    <property type="match status" value="1"/>
</dbReference>
<proteinExistence type="predicted"/>
<dbReference type="InterPro" id="IPR035952">
    <property type="entry name" value="Rhomboid-like_sf"/>
</dbReference>
<keyword evidence="2 5" id="KW-0812">Transmembrane</keyword>
<evidence type="ECO:0000313" key="6">
    <source>
        <dbReference type="EMBL" id="JAP96174.1"/>
    </source>
</evidence>
<dbReference type="AlphaFoldDB" id="A0A146KK28"/>
<gene>
    <name evidence="6" type="ORF">TPC1_10579</name>
</gene>
<keyword evidence="4 5" id="KW-0472">Membrane</keyword>
<evidence type="ECO:0000256" key="1">
    <source>
        <dbReference type="ARBA" id="ARBA00004141"/>
    </source>
</evidence>
<dbReference type="SUPFAM" id="SSF144091">
    <property type="entry name" value="Rhomboid-like"/>
    <property type="match status" value="1"/>
</dbReference>
<accession>A0A146KK28</accession>
<evidence type="ECO:0000256" key="2">
    <source>
        <dbReference type="ARBA" id="ARBA00022692"/>
    </source>
</evidence>
<protein>
    <submittedName>
        <fullName evidence="6">Transmembrane domain-containing protein</fullName>
    </submittedName>
</protein>
<dbReference type="EMBL" id="GDID01000432">
    <property type="protein sequence ID" value="JAP96174.1"/>
    <property type="molecule type" value="Transcribed_RNA"/>
</dbReference>
<sequence length="175" mass="20039">MFQFSSLLIFKYDSIVDSNEWWRPFSGIFTCNHPDTLMLNLFMLYISRSFEFYNGSVAYVFLVILAIIICQLPFLLLSIVDDQFKSIYCIEYTMGLPAALSTAAILAQFRIINWKAKLSDKISIPQGFGWFLVIFLAASHRFIIESVVIVLWSALWGGVLGIICKSTCSKYKKLK</sequence>
<evidence type="ECO:0000256" key="4">
    <source>
        <dbReference type="ARBA" id="ARBA00023136"/>
    </source>
</evidence>
<reference evidence="6" key="1">
    <citation type="submission" date="2015-07" db="EMBL/GenBank/DDBJ databases">
        <title>Adaptation to a free-living lifestyle via gene acquisitions in the diplomonad Trepomonas sp. PC1.</title>
        <authorList>
            <person name="Xu F."/>
            <person name="Jerlstrom-Hultqvist J."/>
            <person name="Kolisko M."/>
            <person name="Simpson A.G.B."/>
            <person name="Roger A.J."/>
            <person name="Svard S.G."/>
            <person name="Andersson J.O."/>
        </authorList>
    </citation>
    <scope>NUCLEOTIDE SEQUENCE</scope>
    <source>
        <strain evidence="6">PC1</strain>
    </source>
</reference>
<dbReference type="GO" id="GO:0016020">
    <property type="term" value="C:membrane"/>
    <property type="evidence" value="ECO:0007669"/>
    <property type="project" value="UniProtKB-SubCell"/>
</dbReference>
<organism evidence="6">
    <name type="scientific">Trepomonas sp. PC1</name>
    <dbReference type="NCBI Taxonomy" id="1076344"/>
    <lineage>
        <taxon>Eukaryota</taxon>
        <taxon>Metamonada</taxon>
        <taxon>Diplomonadida</taxon>
        <taxon>Hexamitidae</taxon>
        <taxon>Hexamitinae</taxon>
        <taxon>Trepomonas</taxon>
    </lineage>
</organism>